<feature type="compositionally biased region" description="Low complexity" evidence="1">
    <location>
        <begin position="40"/>
        <end position="63"/>
    </location>
</feature>
<dbReference type="Proteomes" id="UP000076532">
    <property type="component" value="Unassembled WGS sequence"/>
</dbReference>
<organism evidence="2 3">
    <name type="scientific">Athelia psychrophila</name>
    <dbReference type="NCBI Taxonomy" id="1759441"/>
    <lineage>
        <taxon>Eukaryota</taxon>
        <taxon>Fungi</taxon>
        <taxon>Dikarya</taxon>
        <taxon>Basidiomycota</taxon>
        <taxon>Agaricomycotina</taxon>
        <taxon>Agaricomycetes</taxon>
        <taxon>Agaricomycetidae</taxon>
        <taxon>Atheliales</taxon>
        <taxon>Atheliaceae</taxon>
        <taxon>Athelia</taxon>
    </lineage>
</organism>
<keyword evidence="3" id="KW-1185">Reference proteome</keyword>
<gene>
    <name evidence="2" type="ORF">FIBSPDRAFT_358453</name>
</gene>
<sequence>MNKCMSIPFHHSFSVAFMTSHARFPPRSSPASGLSRTHYSLSPPSLPSSTSRRPASTSTSTSTSTFCVSPDSAACAAMRTFIALCIFAPSRTTSMSPTPLPSVHPAETVSCWIHVHIHTRGVSVSGAGTASNTHSAVATLHLI</sequence>
<dbReference type="AlphaFoldDB" id="A0A166PK07"/>
<protein>
    <submittedName>
        <fullName evidence="2">Uncharacterized protein</fullName>
    </submittedName>
</protein>
<evidence type="ECO:0000313" key="3">
    <source>
        <dbReference type="Proteomes" id="UP000076532"/>
    </source>
</evidence>
<reference evidence="2 3" key="1">
    <citation type="journal article" date="2016" name="Mol. Biol. Evol.">
        <title>Comparative Genomics of Early-Diverging Mushroom-Forming Fungi Provides Insights into the Origins of Lignocellulose Decay Capabilities.</title>
        <authorList>
            <person name="Nagy L.G."/>
            <person name="Riley R."/>
            <person name="Tritt A."/>
            <person name="Adam C."/>
            <person name="Daum C."/>
            <person name="Floudas D."/>
            <person name="Sun H."/>
            <person name="Yadav J.S."/>
            <person name="Pangilinan J."/>
            <person name="Larsson K.H."/>
            <person name="Matsuura K."/>
            <person name="Barry K."/>
            <person name="Labutti K."/>
            <person name="Kuo R."/>
            <person name="Ohm R.A."/>
            <person name="Bhattacharya S.S."/>
            <person name="Shirouzu T."/>
            <person name="Yoshinaga Y."/>
            <person name="Martin F.M."/>
            <person name="Grigoriev I.V."/>
            <person name="Hibbett D.S."/>
        </authorList>
    </citation>
    <scope>NUCLEOTIDE SEQUENCE [LARGE SCALE GENOMIC DNA]</scope>
    <source>
        <strain evidence="2 3">CBS 109695</strain>
    </source>
</reference>
<feature type="region of interest" description="Disordered" evidence="1">
    <location>
        <begin position="27"/>
        <end position="63"/>
    </location>
</feature>
<evidence type="ECO:0000313" key="2">
    <source>
        <dbReference type="EMBL" id="KZP26174.1"/>
    </source>
</evidence>
<evidence type="ECO:0000256" key="1">
    <source>
        <dbReference type="SAM" id="MobiDB-lite"/>
    </source>
</evidence>
<proteinExistence type="predicted"/>
<accession>A0A166PK07</accession>
<name>A0A166PK07_9AGAM</name>
<dbReference type="EMBL" id="KV417516">
    <property type="protein sequence ID" value="KZP26174.1"/>
    <property type="molecule type" value="Genomic_DNA"/>
</dbReference>
<feature type="compositionally biased region" description="Polar residues" evidence="1">
    <location>
        <begin position="29"/>
        <end position="39"/>
    </location>
</feature>